<feature type="compositionally biased region" description="Basic and acidic residues" evidence="1">
    <location>
        <begin position="100"/>
        <end position="109"/>
    </location>
</feature>
<feature type="region of interest" description="Disordered" evidence="1">
    <location>
        <begin position="81"/>
        <end position="109"/>
    </location>
</feature>
<dbReference type="EMBL" id="JHEG02000052">
    <property type="protein sequence ID" value="KIE09969.1"/>
    <property type="molecule type" value="Genomic_DNA"/>
</dbReference>
<name>A0A0C1QWY2_9CYAN</name>
<reference evidence="2" key="1">
    <citation type="journal article" date="2015" name="Genome Announc.">
        <title>Draft Genome Sequence of Tolypothrix boutellei Strain VB521301.</title>
        <authorList>
            <person name="Chandrababunaidu M.M."/>
            <person name="Singh D."/>
            <person name="Sen D."/>
            <person name="Bhan S."/>
            <person name="Das S."/>
            <person name="Gupta A."/>
            <person name="Adhikary S.P."/>
            <person name="Tripathy S."/>
        </authorList>
    </citation>
    <scope>NUCLEOTIDE SEQUENCE</scope>
    <source>
        <strain evidence="2">VB521301</strain>
    </source>
</reference>
<feature type="compositionally biased region" description="Polar residues" evidence="1">
    <location>
        <begin position="81"/>
        <end position="92"/>
    </location>
</feature>
<comment type="caution">
    <text evidence="2">The sequence shown here is derived from an EMBL/GenBank/DDBJ whole genome shotgun (WGS) entry which is preliminary data.</text>
</comment>
<protein>
    <submittedName>
        <fullName evidence="2">Uncharacterized protein</fullName>
    </submittedName>
</protein>
<organism evidence="2">
    <name type="scientific">Tolypothrix bouteillei VB521301</name>
    <dbReference type="NCBI Taxonomy" id="1479485"/>
    <lineage>
        <taxon>Bacteria</taxon>
        <taxon>Bacillati</taxon>
        <taxon>Cyanobacteriota</taxon>
        <taxon>Cyanophyceae</taxon>
        <taxon>Nostocales</taxon>
        <taxon>Tolypothrichaceae</taxon>
        <taxon>Tolypothrix</taxon>
    </lineage>
</organism>
<evidence type="ECO:0000313" key="2">
    <source>
        <dbReference type="EMBL" id="KIE09969.1"/>
    </source>
</evidence>
<proteinExistence type="predicted"/>
<gene>
    <name evidence="2" type="ORF">DA73_0224145</name>
</gene>
<evidence type="ECO:0000256" key="1">
    <source>
        <dbReference type="SAM" id="MobiDB-lite"/>
    </source>
</evidence>
<sequence length="109" mass="12125">MRSALPQAERVPIAFHQEDTVATASPPQVHAFTQHRIPNSDTAATPTLYYRNGIFSEKLNKKLVSTLIKYIDIKTKFMDTNNVDTTKPQSSPLIICGSRGVEKDPLKSP</sequence>
<dbReference type="AlphaFoldDB" id="A0A0C1QWY2"/>
<accession>A0A0C1QWY2</accession>